<feature type="compositionally biased region" description="Basic and acidic residues" evidence="1">
    <location>
        <begin position="197"/>
        <end position="207"/>
    </location>
</feature>
<evidence type="ECO:0000256" key="1">
    <source>
        <dbReference type="SAM" id="MobiDB-lite"/>
    </source>
</evidence>
<protein>
    <submittedName>
        <fullName evidence="2">Uncharacterized protein</fullName>
    </submittedName>
</protein>
<dbReference type="OrthoDB" id="3232336at2"/>
<dbReference type="Proteomes" id="UP000309454">
    <property type="component" value="Unassembled WGS sequence"/>
</dbReference>
<accession>A0A4T9TGC6</accession>
<feature type="region of interest" description="Disordered" evidence="1">
    <location>
        <begin position="266"/>
        <end position="309"/>
    </location>
</feature>
<gene>
    <name evidence="2" type="ORF">E5982_02240</name>
</gene>
<dbReference type="EMBL" id="SSTM01000001">
    <property type="protein sequence ID" value="TJW12438.1"/>
    <property type="molecule type" value="Genomic_DNA"/>
</dbReference>
<organism evidence="2 3">
    <name type="scientific">Parvibacter caecicola</name>
    <dbReference type="NCBI Taxonomy" id="747645"/>
    <lineage>
        <taxon>Bacteria</taxon>
        <taxon>Bacillati</taxon>
        <taxon>Actinomycetota</taxon>
        <taxon>Coriobacteriia</taxon>
        <taxon>Coriobacteriales</taxon>
        <taxon>Coriobacteriaceae</taxon>
        <taxon>Parvibacter</taxon>
    </lineage>
</organism>
<sequence length="482" mass="52269">MSSLRERLLDFLRDDYCAHSAQPLQSQLGDFKQEEHQQAFRVQLKQLLLGGNGPEAQRLLVTCGHLAPQPPLAPAALRAAAETALASTPNGTAPRRRGNLCERVMECALDARMGAEALGSAEEREERLRWAREDYRRQAGPGWPSFSLEEAPLQAVIERLVGAEAEAWLYDAGYPAAELRRRERQLLQQDDWEAAVKEPARADDGNGRAEAPQAEPDIIAAPRRPRLKEIPLGLVERYQLHVYGGQAANAGGVGAQEAEIESLPYENTGTDKSAGLGESAMPGTGTANSASASSESARPGVGTATSGAADDSLQESIVQLWEAMAAKPTDYADVLMPLLLDSRSGAGLYLMGPDLLEDGQHTVEAWCGPSARSKLRTMVPRPPFFFVILRRSPSPNLDINYFELLKPQASGADTRLENMNAEVLPPSGSIGLMAASALAAFRDECATDPKFSRCLSFYRSSNPALPKGCPARFRPLFDEDDF</sequence>
<feature type="compositionally biased region" description="Low complexity" evidence="1">
    <location>
        <begin position="287"/>
        <end position="297"/>
    </location>
</feature>
<name>A0A4T9TGC6_9ACTN</name>
<evidence type="ECO:0000313" key="3">
    <source>
        <dbReference type="Proteomes" id="UP000309454"/>
    </source>
</evidence>
<evidence type="ECO:0000313" key="2">
    <source>
        <dbReference type="EMBL" id="TJW12438.1"/>
    </source>
</evidence>
<keyword evidence="3" id="KW-1185">Reference proteome</keyword>
<dbReference type="AlphaFoldDB" id="A0A4T9TGC6"/>
<comment type="caution">
    <text evidence="2">The sequence shown here is derived from an EMBL/GenBank/DDBJ whole genome shotgun (WGS) entry which is preliminary data.</text>
</comment>
<reference evidence="2 3" key="1">
    <citation type="submission" date="2019-04" db="EMBL/GenBank/DDBJ databases">
        <title>Microbes associate with the intestines of laboratory mice.</title>
        <authorList>
            <person name="Navarre W."/>
            <person name="Wong E."/>
            <person name="Huang K.C."/>
            <person name="Tropini C."/>
            <person name="Ng K."/>
            <person name="Yu B."/>
        </authorList>
    </citation>
    <scope>NUCLEOTIDE SEQUENCE [LARGE SCALE GENOMIC DNA]</scope>
    <source>
        <strain evidence="2 3">NM48_B13</strain>
    </source>
</reference>
<proteinExistence type="predicted"/>
<feature type="region of interest" description="Disordered" evidence="1">
    <location>
        <begin position="197"/>
        <end position="217"/>
    </location>
</feature>
<dbReference type="RefSeq" id="WP_136845315.1">
    <property type="nucleotide sequence ID" value="NZ_CAOKAH010000005.1"/>
</dbReference>